<keyword evidence="1" id="KW-0732">Signal</keyword>
<dbReference type="PANTHER" id="PTHR33361:SF2">
    <property type="entry name" value="DUF885 DOMAIN-CONTAINING PROTEIN"/>
    <property type="match status" value="1"/>
</dbReference>
<evidence type="ECO:0000256" key="1">
    <source>
        <dbReference type="SAM" id="SignalP"/>
    </source>
</evidence>
<dbReference type="PANTHER" id="PTHR33361">
    <property type="entry name" value="GLR0591 PROTEIN"/>
    <property type="match status" value="1"/>
</dbReference>
<feature type="signal peptide" evidence="1">
    <location>
        <begin position="1"/>
        <end position="23"/>
    </location>
</feature>
<evidence type="ECO:0000313" key="2">
    <source>
        <dbReference type="EMBL" id="BBE33419.1"/>
    </source>
</evidence>
<protein>
    <submittedName>
        <fullName evidence="3">Uncharacterized protein (DUF885 family)</fullName>
    </submittedName>
</protein>
<proteinExistence type="predicted"/>
<name>A0AAD1G090_SPHMI</name>
<organism evidence="2 4">
    <name type="scientific">Sphingosinicella microcystinivorans</name>
    <dbReference type="NCBI Taxonomy" id="335406"/>
    <lineage>
        <taxon>Bacteria</taxon>
        <taxon>Pseudomonadati</taxon>
        <taxon>Pseudomonadota</taxon>
        <taxon>Alphaproteobacteria</taxon>
        <taxon>Sphingomonadales</taxon>
        <taxon>Sphingosinicellaceae</taxon>
        <taxon>Sphingosinicella</taxon>
    </lineage>
</organism>
<dbReference type="RefSeq" id="WP_121053449.1">
    <property type="nucleotide sequence ID" value="NZ_AP018711.1"/>
</dbReference>
<dbReference type="AlphaFoldDB" id="A0AAD1G090"/>
<keyword evidence="5" id="KW-1185">Reference proteome</keyword>
<dbReference type="KEGG" id="smic:SmB9_10770"/>
<gene>
    <name evidence="3" type="ORF">DFR51_3525</name>
    <name evidence="2" type="ORF">SmB9_10770</name>
</gene>
<dbReference type="Proteomes" id="UP000275727">
    <property type="component" value="Chromosome"/>
</dbReference>
<dbReference type="InterPro" id="IPR010281">
    <property type="entry name" value="DUF885"/>
</dbReference>
<reference evidence="2 4" key="1">
    <citation type="submission" date="2018-06" db="EMBL/GenBank/DDBJ databases">
        <title>Complete Genome Sequence of the Microcystin-Degrading Bacterium Sphingosinicella microcystinivorans Strain B-9.</title>
        <authorList>
            <person name="Jin H."/>
            <person name="Nishizawa T."/>
            <person name="Guo Y."/>
            <person name="Nishizawa A."/>
            <person name="Park H."/>
            <person name="Kato H."/>
            <person name="Tsuji K."/>
            <person name="Harada K."/>
        </authorList>
    </citation>
    <scope>NUCLEOTIDE SEQUENCE [LARGE SCALE GENOMIC DNA]</scope>
    <source>
        <strain evidence="2 4">B9</strain>
    </source>
</reference>
<evidence type="ECO:0000313" key="3">
    <source>
        <dbReference type="EMBL" id="RKS84928.1"/>
    </source>
</evidence>
<evidence type="ECO:0000313" key="4">
    <source>
        <dbReference type="Proteomes" id="UP000275727"/>
    </source>
</evidence>
<accession>A0AAD1G090</accession>
<feature type="chain" id="PRO_5041994545" evidence="1">
    <location>
        <begin position="24"/>
        <end position="607"/>
    </location>
</feature>
<dbReference type="EMBL" id="AP018711">
    <property type="protein sequence ID" value="BBE33419.1"/>
    <property type="molecule type" value="Genomic_DNA"/>
</dbReference>
<dbReference type="Proteomes" id="UP000276029">
    <property type="component" value="Unassembled WGS sequence"/>
</dbReference>
<sequence>MKLGLIGGAVSLALASAGGPAAAGAPAAQADRTAALAPAAAASQDAAARVAAAHDAVLRGLTPHDVAIRTYLGLGLPRFRPDDRARLDADASWARKHRTVLAAIDPATLDPQQRLTRAFLDRMLATIEDRPALWLTSFPVTPYTANFEHQPVLALAAQAPLQTAAQRADYLASLESYGRLVRSQGAKLDTQAAAGIRLPRPAIPGARTVMENYAAAAAMLVPAESRLAHLPAAERAAFRDQAAALVRTDISPAFLALRDRLDRSYAAAAPAAVGLSRLPGGEAAYRILARESTGTDLTPKEIHAIGLGIMADGDAELTQIWKEVGFSGTRTEFARQLSADPRFAARTPADIEALFRRHMARIEPLLPRYFERLPKAGWTVERAPPHVEQGMTYGFYRLPTPGQPVGAYVYNGSDPAARNYANAAALIYHELLPGHHLHGALQQENTALPLLRRVGEIVPVTAYTEGWAEYAADLAGEMGLYDTPYDRYGRLVMRLFLGNRLVVDTGLNALGWSLDDARAYMKANTFASDAEIESELLRYSTDLPGQALAYAIGSREFHRIRAEAEDRMGPTFSLPAFHTAVLETGSVPMDLLDAHVRLVLPGPPPSR</sequence>
<reference evidence="3 5" key="2">
    <citation type="submission" date="2018-10" db="EMBL/GenBank/DDBJ databases">
        <title>Genomic Encyclopedia of Type Strains, Phase IV (KMG-IV): sequencing the most valuable type-strain genomes for metagenomic binning, comparative biology and taxonomic classification.</title>
        <authorList>
            <person name="Goeker M."/>
        </authorList>
    </citation>
    <scope>NUCLEOTIDE SEQUENCE [LARGE SCALE GENOMIC DNA]</scope>
    <source>
        <strain evidence="3 5">DSM 19791</strain>
    </source>
</reference>
<evidence type="ECO:0000313" key="5">
    <source>
        <dbReference type="Proteomes" id="UP000276029"/>
    </source>
</evidence>
<dbReference type="Pfam" id="PF05960">
    <property type="entry name" value="DUF885"/>
    <property type="match status" value="1"/>
</dbReference>
<dbReference type="EMBL" id="RBWX01000012">
    <property type="protein sequence ID" value="RKS84928.1"/>
    <property type="molecule type" value="Genomic_DNA"/>
</dbReference>